<dbReference type="InterPro" id="IPR043504">
    <property type="entry name" value="Peptidase_S1_PA_chymotrypsin"/>
</dbReference>
<evidence type="ECO:0000259" key="3">
    <source>
        <dbReference type="PROSITE" id="PS50240"/>
    </source>
</evidence>
<dbReference type="PROSITE" id="PS50240">
    <property type="entry name" value="TRYPSIN_DOM"/>
    <property type="match status" value="1"/>
</dbReference>
<dbReference type="InterPro" id="IPR033116">
    <property type="entry name" value="TRYPSIN_SER"/>
</dbReference>
<evidence type="ECO:0000313" key="4">
    <source>
        <dbReference type="Proteomes" id="UP000887540"/>
    </source>
</evidence>
<evidence type="ECO:0000256" key="2">
    <source>
        <dbReference type="RuleBase" id="RU363034"/>
    </source>
</evidence>
<reference evidence="5" key="1">
    <citation type="submission" date="2022-11" db="UniProtKB">
        <authorList>
            <consortium name="WormBaseParasite"/>
        </authorList>
    </citation>
    <scope>IDENTIFICATION</scope>
</reference>
<dbReference type="SMART" id="SM00020">
    <property type="entry name" value="Tryp_SPc"/>
    <property type="match status" value="1"/>
</dbReference>
<keyword evidence="1" id="KW-1015">Disulfide bond</keyword>
<dbReference type="InterPro" id="IPR018114">
    <property type="entry name" value="TRYPSIN_HIS"/>
</dbReference>
<dbReference type="AlphaFoldDB" id="A0A914E632"/>
<dbReference type="InterPro" id="IPR001314">
    <property type="entry name" value="Peptidase_S1A"/>
</dbReference>
<keyword evidence="2" id="KW-0645">Protease</keyword>
<dbReference type="SUPFAM" id="SSF50494">
    <property type="entry name" value="Trypsin-like serine proteases"/>
    <property type="match status" value="1"/>
</dbReference>
<name>A0A914E632_9BILA</name>
<keyword evidence="4" id="KW-1185">Reference proteome</keyword>
<dbReference type="GO" id="GO:0006508">
    <property type="term" value="P:proteolysis"/>
    <property type="evidence" value="ECO:0007669"/>
    <property type="project" value="UniProtKB-KW"/>
</dbReference>
<dbReference type="GO" id="GO:0004252">
    <property type="term" value="F:serine-type endopeptidase activity"/>
    <property type="evidence" value="ECO:0007669"/>
    <property type="project" value="InterPro"/>
</dbReference>
<sequence length="308" mass="35280">MYSTPSRSFNLISYNDNRWVSFVSIIPLIFSSTIYERECGLTYNEVVPDPHIVGGKPSIIGDWPWIVTIHGYGQKVCTGSIIAPRFVLTAAHCYEKKQGEEEYYSIHAGSNYANDGQVVKVKQVTTFDGYISDPKKIRNDIAIMELETPLQFHENVTKICLPKKFREIPNDETWIAGFGYTWHEGMFVKKTDNFILREAKINFRDFNYCKSAAIYWNYTSKNYICAGARDIGPGAGDSGGPLMYKRNNRHDPYSKMRWFEVGVVAVGKYSSLGKDYRSKSEWSHTLFARVSAYCNWIEKVTNEEATCF</sequence>
<protein>
    <submittedName>
        <fullName evidence="5">Peptidase S1 domain-containing protein</fullName>
    </submittedName>
</protein>
<feature type="domain" description="Peptidase S1" evidence="3">
    <location>
        <begin position="52"/>
        <end position="302"/>
    </location>
</feature>
<dbReference type="PROSITE" id="PS00134">
    <property type="entry name" value="TRYPSIN_HIS"/>
    <property type="match status" value="1"/>
</dbReference>
<evidence type="ECO:0000256" key="1">
    <source>
        <dbReference type="ARBA" id="ARBA00023157"/>
    </source>
</evidence>
<dbReference type="PRINTS" id="PR00722">
    <property type="entry name" value="CHYMOTRYPSIN"/>
</dbReference>
<dbReference type="Pfam" id="PF00089">
    <property type="entry name" value="Trypsin"/>
    <property type="match status" value="1"/>
</dbReference>
<organism evidence="4 5">
    <name type="scientific">Acrobeloides nanus</name>
    <dbReference type="NCBI Taxonomy" id="290746"/>
    <lineage>
        <taxon>Eukaryota</taxon>
        <taxon>Metazoa</taxon>
        <taxon>Ecdysozoa</taxon>
        <taxon>Nematoda</taxon>
        <taxon>Chromadorea</taxon>
        <taxon>Rhabditida</taxon>
        <taxon>Tylenchina</taxon>
        <taxon>Cephalobomorpha</taxon>
        <taxon>Cephaloboidea</taxon>
        <taxon>Cephalobidae</taxon>
        <taxon>Acrobeloides</taxon>
    </lineage>
</organism>
<dbReference type="Proteomes" id="UP000887540">
    <property type="component" value="Unplaced"/>
</dbReference>
<dbReference type="InterPro" id="IPR001254">
    <property type="entry name" value="Trypsin_dom"/>
</dbReference>
<evidence type="ECO:0000313" key="5">
    <source>
        <dbReference type="WBParaSite" id="ACRNAN_scaffold560.g11219.t1"/>
    </source>
</evidence>
<dbReference type="WBParaSite" id="ACRNAN_scaffold560.g11219.t1">
    <property type="protein sequence ID" value="ACRNAN_scaffold560.g11219.t1"/>
    <property type="gene ID" value="ACRNAN_scaffold560.g11219"/>
</dbReference>
<keyword evidence="2" id="KW-0378">Hydrolase</keyword>
<dbReference type="PROSITE" id="PS00135">
    <property type="entry name" value="TRYPSIN_SER"/>
    <property type="match status" value="1"/>
</dbReference>
<dbReference type="PANTHER" id="PTHR24253">
    <property type="entry name" value="TRANSMEMBRANE PROTEASE SERINE"/>
    <property type="match status" value="1"/>
</dbReference>
<dbReference type="PANTHER" id="PTHR24253:SF176">
    <property type="entry name" value="CORIN, ISOFORM B"/>
    <property type="match status" value="1"/>
</dbReference>
<dbReference type="InterPro" id="IPR009003">
    <property type="entry name" value="Peptidase_S1_PA"/>
</dbReference>
<keyword evidence="2" id="KW-0720">Serine protease</keyword>
<dbReference type="Gene3D" id="2.40.10.10">
    <property type="entry name" value="Trypsin-like serine proteases"/>
    <property type="match status" value="1"/>
</dbReference>
<dbReference type="CDD" id="cd00190">
    <property type="entry name" value="Tryp_SPc"/>
    <property type="match status" value="1"/>
</dbReference>
<accession>A0A914E632</accession>
<dbReference type="FunFam" id="2.40.10.10:FF:000068">
    <property type="entry name" value="transmembrane protease serine 2"/>
    <property type="match status" value="1"/>
</dbReference>
<proteinExistence type="predicted"/>